<feature type="transmembrane region" description="Helical" evidence="1">
    <location>
        <begin position="60"/>
        <end position="81"/>
    </location>
</feature>
<evidence type="ECO:0000256" key="1">
    <source>
        <dbReference type="SAM" id="Phobius"/>
    </source>
</evidence>
<evidence type="ECO:0000313" key="2">
    <source>
        <dbReference type="EMBL" id="QLJ52968.1"/>
    </source>
</evidence>
<organism evidence="2 3">
    <name type="scientific">Fermentimicrarchaeum limneticum</name>
    <dbReference type="NCBI Taxonomy" id="2795018"/>
    <lineage>
        <taxon>Archaea</taxon>
        <taxon>Candidatus Micrarchaeota</taxon>
        <taxon>Candidatus Fermentimicrarchaeales</taxon>
        <taxon>Candidatus Fermentimicrarchaeaceae</taxon>
        <taxon>Candidatus Fermentimicrarchaeum</taxon>
    </lineage>
</organism>
<reference evidence="3" key="1">
    <citation type="submission" date="2020-07" db="EMBL/GenBank/DDBJ databases">
        <title>Metabolic diversity and evolutionary history of the archaeal phylum ###Micrarchaeota### uncovered from a freshwater lake metagenome.</title>
        <authorList>
            <person name="Kadnikov V.V."/>
            <person name="Savvichev A.S."/>
            <person name="Mardanov A.V."/>
            <person name="Beletsky A.V."/>
            <person name="Chupakov A.V."/>
            <person name="Kokryatskaya N.M."/>
            <person name="Pimenov N.V."/>
            <person name="Ravin N.V."/>
        </authorList>
    </citation>
    <scope>NUCLEOTIDE SEQUENCE [LARGE SCALE GENOMIC DNA]</scope>
</reference>
<feature type="transmembrane region" description="Helical" evidence="1">
    <location>
        <begin position="7"/>
        <end position="30"/>
    </location>
</feature>
<gene>
    <name evidence="2" type="ORF">Sv326_0793</name>
</gene>
<sequence>MAYAKRVLITTILGFVAGLFCWYSGTYVGIQFTTPMILGTILNRTLIGFVIGISSWEINYLLHGALIGAVVSWTTSIYGAAFGLNPLLWFGIAYGIIIELITTKALKAPMKTKKR</sequence>
<evidence type="ECO:0000313" key="3">
    <source>
        <dbReference type="Proteomes" id="UP000510821"/>
    </source>
</evidence>
<dbReference type="AlphaFoldDB" id="A0A7D5XLU7"/>
<keyword evidence="1" id="KW-1133">Transmembrane helix</keyword>
<dbReference type="KEGG" id="flt:Sv326_0793"/>
<accession>A0A7D5XLU7</accession>
<protein>
    <submittedName>
        <fullName evidence="2">Uncharacterized protein</fullName>
    </submittedName>
</protein>
<feature type="transmembrane region" description="Helical" evidence="1">
    <location>
        <begin position="36"/>
        <end position="53"/>
    </location>
</feature>
<dbReference type="Proteomes" id="UP000510821">
    <property type="component" value="Chromosome"/>
</dbReference>
<proteinExistence type="predicted"/>
<keyword evidence="1" id="KW-0812">Transmembrane</keyword>
<keyword evidence="1" id="KW-0472">Membrane</keyword>
<feature type="transmembrane region" description="Helical" evidence="1">
    <location>
        <begin position="87"/>
        <end position="106"/>
    </location>
</feature>
<name>A0A7D5XLU7_FERL1</name>
<dbReference type="EMBL" id="CP058998">
    <property type="protein sequence ID" value="QLJ52968.1"/>
    <property type="molecule type" value="Genomic_DNA"/>
</dbReference>